<dbReference type="AlphaFoldDB" id="A0A7C9VI20"/>
<keyword evidence="1" id="KW-1133">Transmembrane helix</keyword>
<protein>
    <recommendedName>
        <fullName evidence="5">Transmembrane protein</fullName>
    </recommendedName>
</protein>
<keyword evidence="1" id="KW-0472">Membrane</keyword>
<gene>
    <name evidence="3" type="ORF">G4V63_07845</name>
</gene>
<name>A0A7C9VI20_9BRAD</name>
<dbReference type="Proteomes" id="UP000480266">
    <property type="component" value="Unassembled WGS sequence"/>
</dbReference>
<evidence type="ECO:0000313" key="4">
    <source>
        <dbReference type="Proteomes" id="UP000480266"/>
    </source>
</evidence>
<accession>A0A7C9VI20</accession>
<organism evidence="3 4">
    <name type="scientific">Candidatus Afipia apatlaquensis</name>
    <dbReference type="NCBI Taxonomy" id="2712852"/>
    <lineage>
        <taxon>Bacteria</taxon>
        <taxon>Pseudomonadati</taxon>
        <taxon>Pseudomonadota</taxon>
        <taxon>Alphaproteobacteria</taxon>
        <taxon>Hyphomicrobiales</taxon>
        <taxon>Nitrobacteraceae</taxon>
        <taxon>Afipia</taxon>
    </lineage>
</organism>
<keyword evidence="2" id="KW-0732">Signal</keyword>
<reference evidence="3" key="1">
    <citation type="submission" date="2020-02" db="EMBL/GenBank/DDBJ databases">
        <title>Draft genome sequence of Candidatus Afipia apatlaquensis IBT-C3, a potential strain for decolorization of textile dyes.</title>
        <authorList>
            <person name="Sanchez-Reyes A."/>
            <person name="Breton-Deval L."/>
            <person name="Mangelson H."/>
            <person name="Sanchez-Flores A."/>
        </authorList>
    </citation>
    <scope>NUCLEOTIDE SEQUENCE [LARGE SCALE GENOMIC DNA]</scope>
    <source>
        <strain evidence="3">IBT-C3</strain>
    </source>
</reference>
<evidence type="ECO:0000256" key="2">
    <source>
        <dbReference type="SAM" id="SignalP"/>
    </source>
</evidence>
<feature type="signal peptide" evidence="2">
    <location>
        <begin position="1"/>
        <end position="34"/>
    </location>
</feature>
<evidence type="ECO:0008006" key="5">
    <source>
        <dbReference type="Google" id="ProtNLM"/>
    </source>
</evidence>
<comment type="caution">
    <text evidence="3">The sequence shown here is derived from an EMBL/GenBank/DDBJ whole genome shotgun (WGS) entry which is preliminary data.</text>
</comment>
<evidence type="ECO:0000256" key="1">
    <source>
        <dbReference type="SAM" id="Phobius"/>
    </source>
</evidence>
<keyword evidence="1" id="KW-0812">Transmembrane</keyword>
<keyword evidence="4" id="KW-1185">Reference proteome</keyword>
<proteinExistence type="predicted"/>
<feature type="transmembrane region" description="Helical" evidence="1">
    <location>
        <begin position="58"/>
        <end position="84"/>
    </location>
</feature>
<dbReference type="EMBL" id="JAAMRR010000408">
    <property type="protein sequence ID" value="NGX95130.1"/>
    <property type="molecule type" value="Genomic_DNA"/>
</dbReference>
<evidence type="ECO:0000313" key="3">
    <source>
        <dbReference type="EMBL" id="NGX95130.1"/>
    </source>
</evidence>
<sequence>MKTEALFMFTAAHRRFTFIAAALAILALPIAAHAQGVFRGMEGGANEGVYRGNRAAGPVGGVVGGAVGAGVGGVVGGVNGVLGIDNRRSYRSRHYRSRHYRHHRRYR</sequence>
<feature type="chain" id="PRO_5028811236" description="Transmembrane protein" evidence="2">
    <location>
        <begin position="35"/>
        <end position="107"/>
    </location>
</feature>